<proteinExistence type="predicted"/>
<protein>
    <submittedName>
        <fullName evidence="1">Uncharacterized protein</fullName>
    </submittedName>
</protein>
<name>A0A6J5KXI2_9CAUD</name>
<sequence>MTIRDRLDKEDRVWEYNAGGFGDPTVEIMRMNGQTGAVTFSNAVKVTLPTGSAISLAPGDVSTAELADKAVTKAKAAVFFSTLVTATGSSQNVAHGLGVIPAAVLVVPEVGCDGAGATGTQMPAIAEGSHDATNVKVTVTAGAKVKILAWA</sequence>
<reference evidence="1" key="1">
    <citation type="submission" date="2020-04" db="EMBL/GenBank/DDBJ databases">
        <authorList>
            <person name="Chiriac C."/>
            <person name="Salcher M."/>
            <person name="Ghai R."/>
            <person name="Kavagutti S V."/>
        </authorList>
    </citation>
    <scope>NUCLEOTIDE SEQUENCE</scope>
</reference>
<organism evidence="1">
    <name type="scientific">uncultured Caudovirales phage</name>
    <dbReference type="NCBI Taxonomy" id="2100421"/>
    <lineage>
        <taxon>Viruses</taxon>
        <taxon>Duplodnaviria</taxon>
        <taxon>Heunggongvirae</taxon>
        <taxon>Uroviricota</taxon>
        <taxon>Caudoviricetes</taxon>
        <taxon>Peduoviridae</taxon>
        <taxon>Maltschvirus</taxon>
        <taxon>Maltschvirus maltsch</taxon>
    </lineage>
</organism>
<evidence type="ECO:0000313" key="1">
    <source>
        <dbReference type="EMBL" id="CAB4127208.1"/>
    </source>
</evidence>
<dbReference type="EMBL" id="LR796209">
    <property type="protein sequence ID" value="CAB4127208.1"/>
    <property type="molecule type" value="Genomic_DNA"/>
</dbReference>
<accession>A0A6J5KXI2</accession>
<gene>
    <name evidence="1" type="ORF">UFOVP75_84</name>
</gene>